<name>A0A8H6S253_MYCCL</name>
<comment type="similarity">
    <text evidence="10">Belongs to the protein kinase superfamily.</text>
</comment>
<evidence type="ECO:0000256" key="10">
    <source>
        <dbReference type="RuleBase" id="RU000304"/>
    </source>
</evidence>
<evidence type="ECO:0000256" key="8">
    <source>
        <dbReference type="PIRSR" id="PIRSR630616-3"/>
    </source>
</evidence>
<feature type="active site" description="Proton acceptor" evidence="6">
    <location>
        <position position="217"/>
    </location>
</feature>
<evidence type="ECO:0000256" key="1">
    <source>
        <dbReference type="ARBA" id="ARBA00022527"/>
    </source>
</evidence>
<evidence type="ECO:0000259" key="12">
    <source>
        <dbReference type="PROSITE" id="PS50011"/>
    </source>
</evidence>
<evidence type="ECO:0000256" key="5">
    <source>
        <dbReference type="ARBA" id="ARBA00022840"/>
    </source>
</evidence>
<evidence type="ECO:0000256" key="2">
    <source>
        <dbReference type="ARBA" id="ARBA00022679"/>
    </source>
</evidence>
<feature type="binding site" evidence="7">
    <location>
        <begin position="170"/>
        <end position="172"/>
    </location>
    <ligand>
        <name>ATP</name>
        <dbReference type="ChEBI" id="CHEBI:30616"/>
    </ligand>
</feature>
<feature type="binding site" evidence="7">
    <location>
        <begin position="221"/>
        <end position="222"/>
    </location>
    <ligand>
        <name>ATP</name>
        <dbReference type="ChEBI" id="CHEBI:30616"/>
    </ligand>
</feature>
<keyword evidence="5 7" id="KW-0067">ATP-binding</keyword>
<dbReference type="PANTHER" id="PTHR24350">
    <property type="entry name" value="SERINE/THREONINE-PROTEIN KINASE IAL-RELATED"/>
    <property type="match status" value="1"/>
</dbReference>
<dbReference type="Proteomes" id="UP000613580">
    <property type="component" value="Unassembled WGS sequence"/>
</dbReference>
<protein>
    <submittedName>
        <fullName evidence="13">Beta-glucan synthesis-associated</fullName>
    </submittedName>
</protein>
<feature type="domain" description="Protein kinase" evidence="12">
    <location>
        <begin position="92"/>
        <end position="354"/>
    </location>
</feature>
<comment type="caution">
    <text evidence="13">The sequence shown here is derived from an EMBL/GenBank/DDBJ whole genome shotgun (WGS) entry which is preliminary data.</text>
</comment>
<dbReference type="InterPro" id="IPR008271">
    <property type="entry name" value="Ser/Thr_kinase_AS"/>
</dbReference>
<dbReference type="SMART" id="SM00220">
    <property type="entry name" value="S_TKc"/>
    <property type="match status" value="1"/>
</dbReference>
<reference evidence="13" key="1">
    <citation type="submission" date="2020-05" db="EMBL/GenBank/DDBJ databases">
        <title>Mycena genomes resolve the evolution of fungal bioluminescence.</title>
        <authorList>
            <person name="Tsai I.J."/>
        </authorList>
    </citation>
    <scope>NUCLEOTIDE SEQUENCE</scope>
    <source>
        <strain evidence="13">110903Hualien_Pintung</strain>
    </source>
</reference>
<dbReference type="PROSITE" id="PS00107">
    <property type="entry name" value="PROTEIN_KINASE_ATP"/>
    <property type="match status" value="1"/>
</dbReference>
<dbReference type="InterPro" id="IPR011009">
    <property type="entry name" value="Kinase-like_dom_sf"/>
</dbReference>
<evidence type="ECO:0000256" key="3">
    <source>
        <dbReference type="ARBA" id="ARBA00022741"/>
    </source>
</evidence>
<keyword evidence="2" id="KW-0808">Transferase</keyword>
<feature type="compositionally biased region" description="Acidic residues" evidence="11">
    <location>
        <begin position="401"/>
        <end position="412"/>
    </location>
</feature>
<dbReference type="Gene3D" id="1.10.510.10">
    <property type="entry name" value="Transferase(Phosphotransferase) domain 1"/>
    <property type="match status" value="1"/>
</dbReference>
<dbReference type="AlphaFoldDB" id="A0A8H6S253"/>
<sequence>MAQRPCRQPCVEEDILAIKDHVIMSQTNGCINFVLSTPVFNSLLLQPPPLFSYAFEPACFTLFAQQTPVTTSLQIMSSFKQSDLTGQIFEDLEFVRVLGAGSFGTVYLAKHTVSGVSYAVKCMPCLEEGSNDELAQQAELATHQKASGLPNVISFVRSFRTEEHLFIVLEYAPGGTLFSAIVDEQRFRGEPERVKRAMNQLLDAVECLHDDGVYHRDLKPENILVDEDGFTLHIADFGLATEREVTRSACGTRPYMTPEMHDCMREYHSAEDSDRWALAIIFVNLISGRSPWAKAVSSDDSFAAFQTSDDHFQRSLGLTAATNALLRRCFDEDPSERPSLAEMRDEINAIDVFSEFSDKPHTMAFASSPDACVMEVSEWALAVGSHVDDDDSSREATPELVADDDSSSEDESSVVLPALVCPPMVRAKPLIYMTDDEIDDEFGGYLAEVLERLSNASVSSKHDDSLVRPNVNKVRKLWRHSLRRRQLPRVPVRVWM</sequence>
<feature type="region of interest" description="Disordered" evidence="11">
    <location>
        <begin position="386"/>
        <end position="413"/>
    </location>
</feature>
<dbReference type="InterPro" id="IPR017441">
    <property type="entry name" value="Protein_kinase_ATP_BS"/>
</dbReference>
<accession>A0A8H6S253</accession>
<dbReference type="OrthoDB" id="541276at2759"/>
<keyword evidence="4" id="KW-0418">Kinase</keyword>
<dbReference type="InterPro" id="IPR030616">
    <property type="entry name" value="Aur-like"/>
</dbReference>
<feature type="binding site" evidence="7 9">
    <location>
        <position position="121"/>
    </location>
    <ligand>
        <name>ATP</name>
        <dbReference type="ChEBI" id="CHEBI:30616"/>
    </ligand>
</feature>
<dbReference type="PROSITE" id="PS00108">
    <property type="entry name" value="PROTEIN_KINASE_ST"/>
    <property type="match status" value="1"/>
</dbReference>
<proteinExistence type="inferred from homology"/>
<evidence type="ECO:0000256" key="11">
    <source>
        <dbReference type="SAM" id="MobiDB-lite"/>
    </source>
</evidence>
<dbReference type="Pfam" id="PF00069">
    <property type="entry name" value="Pkinase"/>
    <property type="match status" value="1"/>
</dbReference>
<evidence type="ECO:0000256" key="4">
    <source>
        <dbReference type="ARBA" id="ARBA00022777"/>
    </source>
</evidence>
<feature type="cross-link" description="Glycyl lysine isopeptide (Lys-Gly) (interchain with G-Cter in SUMO2)" evidence="8">
    <location>
        <position position="219"/>
    </location>
</feature>
<feature type="binding site" evidence="7">
    <location>
        <position position="236"/>
    </location>
    <ligand>
        <name>ATP</name>
        <dbReference type="ChEBI" id="CHEBI:30616"/>
    </ligand>
</feature>
<dbReference type="PROSITE" id="PS50011">
    <property type="entry name" value="PROTEIN_KINASE_DOM"/>
    <property type="match status" value="1"/>
</dbReference>
<organism evidence="13 14">
    <name type="scientific">Mycena chlorophos</name>
    <name type="common">Agaric fungus</name>
    <name type="synonym">Agaricus chlorophos</name>
    <dbReference type="NCBI Taxonomy" id="658473"/>
    <lineage>
        <taxon>Eukaryota</taxon>
        <taxon>Fungi</taxon>
        <taxon>Dikarya</taxon>
        <taxon>Basidiomycota</taxon>
        <taxon>Agaricomycotina</taxon>
        <taxon>Agaricomycetes</taxon>
        <taxon>Agaricomycetidae</taxon>
        <taxon>Agaricales</taxon>
        <taxon>Marasmiineae</taxon>
        <taxon>Mycenaceae</taxon>
        <taxon>Mycena</taxon>
    </lineage>
</organism>
<evidence type="ECO:0000256" key="6">
    <source>
        <dbReference type="PIRSR" id="PIRSR630616-1"/>
    </source>
</evidence>
<evidence type="ECO:0000313" key="14">
    <source>
        <dbReference type="Proteomes" id="UP000613580"/>
    </source>
</evidence>
<keyword evidence="14" id="KW-1185">Reference proteome</keyword>
<keyword evidence="3 7" id="KW-0547">Nucleotide-binding</keyword>
<dbReference type="SUPFAM" id="SSF56112">
    <property type="entry name" value="Protein kinase-like (PK-like)"/>
    <property type="match status" value="1"/>
</dbReference>
<evidence type="ECO:0000256" key="9">
    <source>
        <dbReference type="PROSITE-ProRule" id="PRU10141"/>
    </source>
</evidence>
<dbReference type="GO" id="GO:0005524">
    <property type="term" value="F:ATP binding"/>
    <property type="evidence" value="ECO:0007669"/>
    <property type="project" value="UniProtKB-UniRule"/>
</dbReference>
<dbReference type="InterPro" id="IPR000719">
    <property type="entry name" value="Prot_kinase_dom"/>
</dbReference>
<dbReference type="EMBL" id="JACAZE010000025">
    <property type="protein sequence ID" value="KAF7290933.1"/>
    <property type="molecule type" value="Genomic_DNA"/>
</dbReference>
<dbReference type="GO" id="GO:0004674">
    <property type="term" value="F:protein serine/threonine kinase activity"/>
    <property type="evidence" value="ECO:0007669"/>
    <property type="project" value="UniProtKB-KW"/>
</dbReference>
<keyword evidence="1 10" id="KW-0723">Serine/threonine-protein kinase</keyword>
<gene>
    <name evidence="13" type="ORF">HMN09_01271800</name>
</gene>
<evidence type="ECO:0000256" key="7">
    <source>
        <dbReference type="PIRSR" id="PIRSR630616-2"/>
    </source>
</evidence>
<evidence type="ECO:0000313" key="13">
    <source>
        <dbReference type="EMBL" id="KAF7290933.1"/>
    </source>
</evidence>